<dbReference type="InterPro" id="IPR035937">
    <property type="entry name" value="FPG_N"/>
</dbReference>
<reference evidence="3" key="1">
    <citation type="journal article" date="2021" name="Nucleic Acids Res.">
        <title>Heritable pattern of oxidized DNA base repair coincides with pre-targeting of repair complexes to open chromatin.</title>
        <authorList>
            <person name="Bacolla A."/>
            <person name="Sengupta S."/>
            <person name="Ye Z."/>
            <person name="Yang C."/>
            <person name="Mitra J."/>
            <person name="De-Paula R.B."/>
            <person name="Hegde M.L."/>
            <person name="Ahmed Z."/>
            <person name="Mort M."/>
            <person name="Cooper D.N."/>
            <person name="Mitra S."/>
            <person name="Tainer J.A."/>
        </authorList>
    </citation>
    <scope>NUCLEOTIDE SEQUENCE</scope>
</reference>
<dbReference type="SMART" id="SM00898">
    <property type="entry name" value="Fapy_DNA_glyco"/>
    <property type="match status" value="1"/>
</dbReference>
<dbReference type="GO" id="GO:0019104">
    <property type="term" value="F:DNA N-glycosylase activity"/>
    <property type="evidence" value="ECO:0007669"/>
    <property type="project" value="InterPro"/>
</dbReference>
<dbReference type="Gene3D" id="3.20.190.10">
    <property type="entry name" value="MutM-like, N-terminal"/>
    <property type="match status" value="1"/>
</dbReference>
<dbReference type="GO" id="GO:0008270">
    <property type="term" value="F:zinc ion binding"/>
    <property type="evidence" value="ECO:0007669"/>
    <property type="project" value="InterPro"/>
</dbReference>
<dbReference type="SUPFAM" id="SSF81624">
    <property type="entry name" value="N-terminal domain of MutM-like DNA repair proteins"/>
    <property type="match status" value="1"/>
</dbReference>
<feature type="compositionally biased region" description="Basic residues" evidence="1">
    <location>
        <begin position="297"/>
        <end position="309"/>
    </location>
</feature>
<organism evidence="3">
    <name type="scientific">Alvinella pompejana</name>
    <dbReference type="NCBI Taxonomy" id="6376"/>
    <lineage>
        <taxon>Eukaryota</taxon>
        <taxon>Metazoa</taxon>
        <taxon>Spiralia</taxon>
        <taxon>Lophotrochozoa</taxon>
        <taxon>Annelida</taxon>
        <taxon>Polychaeta</taxon>
        <taxon>Sedentaria</taxon>
        <taxon>Canalipalpata</taxon>
        <taxon>Terebellida</taxon>
        <taxon>Terebelliformia</taxon>
        <taxon>Alvinellidae</taxon>
        <taxon>Alvinella</taxon>
    </lineage>
</organism>
<dbReference type="PROSITE" id="PS51068">
    <property type="entry name" value="FPG_CAT"/>
    <property type="match status" value="1"/>
</dbReference>
<dbReference type="GO" id="GO:0140078">
    <property type="term" value="F:class I DNA-(apurinic or apyrimidinic site) endonuclease activity"/>
    <property type="evidence" value="ECO:0007669"/>
    <property type="project" value="UniProtKB-EC"/>
</dbReference>
<gene>
    <name evidence="3" type="primary">Neil1</name>
</gene>
<dbReference type="GO" id="GO:0003676">
    <property type="term" value="F:nucleic acid binding"/>
    <property type="evidence" value="ECO:0007669"/>
    <property type="project" value="InterPro"/>
</dbReference>
<dbReference type="PANTHER" id="PTHR22993:SF27">
    <property type="entry name" value="ENDONUCLEASE 8-LIKE 1"/>
    <property type="match status" value="1"/>
</dbReference>
<dbReference type="EMBL" id="MT380562">
    <property type="protein sequence ID" value="QOW94365.1"/>
    <property type="molecule type" value="Genomic_DNA"/>
</dbReference>
<protein>
    <submittedName>
        <fullName evidence="3">Nei-like DNA glycosylase 1</fullName>
        <ecNumber evidence="3">4.2.99.18</ecNumber>
    </submittedName>
</protein>
<dbReference type="InterPro" id="IPR012319">
    <property type="entry name" value="FPG_cat"/>
</dbReference>
<dbReference type="EC" id="4.2.99.18" evidence="3"/>
<feature type="region of interest" description="Disordered" evidence="1">
    <location>
        <begin position="329"/>
        <end position="390"/>
    </location>
</feature>
<dbReference type="Pfam" id="PF09292">
    <property type="entry name" value="Neil1-DNA_bind"/>
    <property type="match status" value="1"/>
</dbReference>
<sequence length="390" mass="44116">MPEGPELFIASRFVNAICKGRYFSGIVKKSDVSKCPSVMWDSDLYTIAAASRGKEIKLTLTDVEANNTPGIKGNHKKQARRLSKEAKKLDIVFTFGMSGKFTFNPVNGTPKHAHLQFFTKDDNMSLCFVDTRRFGKWVPEGDWSPQRGPCVILEYEQFRENVLSSLKLSEFDKPICEVMLNQKYFNGVGNYLRAEVLYRAGVRPFEKARNVLEQLNTDGKMKSESPDILSLCHSVAREVVDLAKEHGSAYYNEDEDTTFMSWLQCYYNPNMKSISDHNGRTIWFAGDPGPLVPKDAKKMHQGKSRKSVPKKSASESVAKVDLLSANSQISEDQDTLKEMKSRSNTKKARNDIVDDDVSSDKKRLQLQLSSKQKVENVASRTRSKIKQKLT</sequence>
<proteinExistence type="predicted"/>
<evidence type="ECO:0000313" key="3">
    <source>
        <dbReference type="EMBL" id="QOW94365.1"/>
    </source>
</evidence>
<dbReference type="GO" id="GO:0006284">
    <property type="term" value="P:base-excision repair"/>
    <property type="evidence" value="ECO:0007669"/>
    <property type="project" value="InterPro"/>
</dbReference>
<evidence type="ECO:0000256" key="1">
    <source>
        <dbReference type="SAM" id="MobiDB-lite"/>
    </source>
</evidence>
<dbReference type="InterPro" id="IPR010979">
    <property type="entry name" value="Ribosomal_uS13-like_H2TH"/>
</dbReference>
<feature type="region of interest" description="Disordered" evidence="1">
    <location>
        <begin position="293"/>
        <end position="317"/>
    </location>
</feature>
<dbReference type="SUPFAM" id="SSF46946">
    <property type="entry name" value="S13-like H2TH domain"/>
    <property type="match status" value="1"/>
</dbReference>
<feature type="compositionally biased region" description="Basic and acidic residues" evidence="1">
    <location>
        <begin position="348"/>
        <end position="363"/>
    </location>
</feature>
<evidence type="ECO:0000259" key="2">
    <source>
        <dbReference type="PROSITE" id="PS51068"/>
    </source>
</evidence>
<name>A0A7U3NR40_9ANNE</name>
<dbReference type="AlphaFoldDB" id="A0A7U3NR40"/>
<accession>A0A7U3NR40</accession>
<dbReference type="Pfam" id="PF01149">
    <property type="entry name" value="Fapy_DNA_glyco"/>
    <property type="match status" value="1"/>
</dbReference>
<dbReference type="Gene3D" id="1.10.8.50">
    <property type="match status" value="1"/>
</dbReference>
<dbReference type="InterPro" id="IPR015371">
    <property type="entry name" value="Endonuclease-VIII_DNA-bd"/>
</dbReference>
<dbReference type="PANTHER" id="PTHR22993">
    <property type="entry name" value="FORMAMIDOPYRIMIDINE-DNA GLYCOSYLASE"/>
    <property type="match status" value="1"/>
</dbReference>
<feature type="compositionally biased region" description="Basic residues" evidence="1">
    <location>
        <begin position="381"/>
        <end position="390"/>
    </location>
</feature>
<keyword evidence="3" id="KW-0456">Lyase</keyword>
<dbReference type="GO" id="GO:0005634">
    <property type="term" value="C:nucleus"/>
    <property type="evidence" value="ECO:0007669"/>
    <property type="project" value="TreeGrafter"/>
</dbReference>
<feature type="domain" description="Formamidopyrimidine-DNA glycosylase catalytic" evidence="2">
    <location>
        <begin position="2"/>
        <end position="135"/>
    </location>
</feature>
<dbReference type="SUPFAM" id="SSF57716">
    <property type="entry name" value="Glucocorticoid receptor-like (DNA-binding domain)"/>
    <property type="match status" value="1"/>
</dbReference>